<dbReference type="KEGG" id="lbc:LACBIDRAFT_327752"/>
<dbReference type="GeneID" id="6077179"/>
<sequence>MNSLDAAERVNLGKRYIIAAWVVSGLQHLITQHESIHSARTAEEIGGDTAVRLCRLREDYRQSRLAVPLISAMGQVCPEELRALGLGDDFLEPPPRLSDVKFDCPPPSDGPDGKMRFRGWRIRLSSFVLL</sequence>
<gene>
    <name evidence="1" type="ORF">LACBIDRAFT_327752</name>
</gene>
<keyword evidence="2" id="KW-1185">Reference proteome</keyword>
<dbReference type="EMBL" id="DS547103">
    <property type="protein sequence ID" value="EDR07774.1"/>
    <property type="molecule type" value="Genomic_DNA"/>
</dbReference>
<dbReference type="RefSeq" id="XP_001881563.1">
    <property type="nucleotide sequence ID" value="XM_001881528.1"/>
</dbReference>
<organism evidence="2">
    <name type="scientific">Laccaria bicolor (strain S238N-H82 / ATCC MYA-4686)</name>
    <name type="common">Bicoloured deceiver</name>
    <name type="synonym">Laccaria laccata var. bicolor</name>
    <dbReference type="NCBI Taxonomy" id="486041"/>
    <lineage>
        <taxon>Eukaryota</taxon>
        <taxon>Fungi</taxon>
        <taxon>Dikarya</taxon>
        <taxon>Basidiomycota</taxon>
        <taxon>Agaricomycotina</taxon>
        <taxon>Agaricomycetes</taxon>
        <taxon>Agaricomycetidae</taxon>
        <taxon>Agaricales</taxon>
        <taxon>Agaricineae</taxon>
        <taxon>Hydnangiaceae</taxon>
        <taxon>Laccaria</taxon>
    </lineage>
</organism>
<accession>B0DCQ7</accession>
<dbReference type="InParanoid" id="B0DCQ7"/>
<dbReference type="HOGENOM" id="CLU_1938529_0_0_1"/>
<protein>
    <submittedName>
        <fullName evidence="1">Predicted protein</fullName>
    </submittedName>
</protein>
<dbReference type="OrthoDB" id="3193844at2759"/>
<reference evidence="1 2" key="1">
    <citation type="journal article" date="2008" name="Nature">
        <title>The genome of Laccaria bicolor provides insights into mycorrhizal symbiosis.</title>
        <authorList>
            <person name="Martin F."/>
            <person name="Aerts A."/>
            <person name="Ahren D."/>
            <person name="Brun A."/>
            <person name="Danchin E.G.J."/>
            <person name="Duchaussoy F."/>
            <person name="Gibon J."/>
            <person name="Kohler A."/>
            <person name="Lindquist E."/>
            <person name="Pereda V."/>
            <person name="Salamov A."/>
            <person name="Shapiro H.J."/>
            <person name="Wuyts J."/>
            <person name="Blaudez D."/>
            <person name="Buee M."/>
            <person name="Brokstein P."/>
            <person name="Canbaeck B."/>
            <person name="Cohen D."/>
            <person name="Courty P.E."/>
            <person name="Coutinho P.M."/>
            <person name="Delaruelle C."/>
            <person name="Detter J.C."/>
            <person name="Deveau A."/>
            <person name="DiFazio S."/>
            <person name="Duplessis S."/>
            <person name="Fraissinet-Tachet L."/>
            <person name="Lucic E."/>
            <person name="Frey-Klett P."/>
            <person name="Fourrey C."/>
            <person name="Feussner I."/>
            <person name="Gay G."/>
            <person name="Grimwood J."/>
            <person name="Hoegger P.J."/>
            <person name="Jain P."/>
            <person name="Kilaru S."/>
            <person name="Labbe J."/>
            <person name="Lin Y.C."/>
            <person name="Legue V."/>
            <person name="Le Tacon F."/>
            <person name="Marmeisse R."/>
            <person name="Melayah D."/>
            <person name="Montanini B."/>
            <person name="Muratet M."/>
            <person name="Nehls U."/>
            <person name="Niculita-Hirzel H."/>
            <person name="Oudot-Le Secq M.P."/>
            <person name="Peter M."/>
            <person name="Quesneville H."/>
            <person name="Rajashekar B."/>
            <person name="Reich M."/>
            <person name="Rouhier N."/>
            <person name="Schmutz J."/>
            <person name="Yin T."/>
            <person name="Chalot M."/>
            <person name="Henrissat B."/>
            <person name="Kuees U."/>
            <person name="Lucas S."/>
            <person name="Van de Peer Y."/>
            <person name="Podila G.K."/>
            <person name="Polle A."/>
            <person name="Pukkila P.J."/>
            <person name="Richardson P.M."/>
            <person name="Rouze P."/>
            <person name="Sanders I.R."/>
            <person name="Stajich J.E."/>
            <person name="Tunlid A."/>
            <person name="Tuskan G."/>
            <person name="Grigoriev I.V."/>
        </authorList>
    </citation>
    <scope>NUCLEOTIDE SEQUENCE [LARGE SCALE GENOMIC DNA]</scope>
    <source>
        <strain evidence="2">S238N-H82 / ATCC MYA-4686</strain>
    </source>
</reference>
<evidence type="ECO:0000313" key="1">
    <source>
        <dbReference type="EMBL" id="EDR07774.1"/>
    </source>
</evidence>
<dbReference type="AlphaFoldDB" id="B0DCQ7"/>
<name>B0DCQ7_LACBS</name>
<proteinExistence type="predicted"/>
<dbReference type="Proteomes" id="UP000001194">
    <property type="component" value="Unassembled WGS sequence"/>
</dbReference>
<evidence type="ECO:0000313" key="2">
    <source>
        <dbReference type="Proteomes" id="UP000001194"/>
    </source>
</evidence>